<reference evidence="2" key="2">
    <citation type="submission" date="2020-08" db="EMBL/GenBank/DDBJ databases">
        <authorList>
            <person name="Chen M."/>
            <person name="Teng W."/>
            <person name="Zhao L."/>
            <person name="Hu C."/>
            <person name="Zhou Y."/>
            <person name="Han B."/>
            <person name="Song L."/>
            <person name="Shu W."/>
        </authorList>
    </citation>
    <scope>NUCLEOTIDE SEQUENCE</scope>
    <source>
        <strain evidence="2">FACHB-1277</strain>
    </source>
</reference>
<sequence>MSLDPQSFMATMIQRIDFSESDRSLLKANAAWGESIALAMAEVFYSYLARDAEMSAILNAKEGRMHRLNETFIEWFGEMFTGMDGWGSAYAARRWRIGLVHVQIGIGPQHVVPAMATVVNEVGKQLKSAGLDGDLRDALGRICMIDLAFIEQAYVEVSSQAVLRETGWTEGLFKRMIATGASSMK</sequence>
<gene>
    <name evidence="2" type="ORF">H6F44_00765</name>
</gene>
<dbReference type="Gene3D" id="1.10.490.10">
    <property type="entry name" value="Globins"/>
    <property type="match status" value="1"/>
</dbReference>
<dbReference type="Proteomes" id="UP000631421">
    <property type="component" value="Unassembled WGS sequence"/>
</dbReference>
<dbReference type="EMBL" id="JACJPY010000001">
    <property type="protein sequence ID" value="MBD2148665.1"/>
    <property type="molecule type" value="Genomic_DNA"/>
</dbReference>
<dbReference type="Pfam" id="PF11563">
    <property type="entry name" value="Protoglobin"/>
    <property type="match status" value="1"/>
</dbReference>
<feature type="domain" description="Globin-sensor" evidence="1">
    <location>
        <begin position="10"/>
        <end position="157"/>
    </location>
</feature>
<dbReference type="GO" id="GO:0020037">
    <property type="term" value="F:heme binding"/>
    <property type="evidence" value="ECO:0007669"/>
    <property type="project" value="InterPro"/>
</dbReference>
<dbReference type="AlphaFoldDB" id="A0A926UP74"/>
<protein>
    <recommendedName>
        <fullName evidence="1">Globin-sensor domain-containing protein</fullName>
    </recommendedName>
</protein>
<accession>A0A926UP74</accession>
<dbReference type="RefSeq" id="WP_190348998.1">
    <property type="nucleotide sequence ID" value="NZ_JACJPY010000001.1"/>
</dbReference>
<comment type="caution">
    <text evidence="2">The sequence shown here is derived from an EMBL/GenBank/DDBJ whole genome shotgun (WGS) entry which is preliminary data.</text>
</comment>
<reference evidence="2" key="1">
    <citation type="journal article" date="2015" name="ISME J.">
        <title>Draft Genome Sequence of Streptomyces incarnatus NRRL8089, which Produces the Nucleoside Antibiotic Sinefungin.</title>
        <authorList>
            <person name="Oshima K."/>
            <person name="Hattori M."/>
            <person name="Shimizu H."/>
            <person name="Fukuda K."/>
            <person name="Nemoto M."/>
            <person name="Inagaki K."/>
            <person name="Tamura T."/>
        </authorList>
    </citation>
    <scope>NUCLEOTIDE SEQUENCE</scope>
    <source>
        <strain evidence="2">FACHB-1277</strain>
    </source>
</reference>
<dbReference type="InterPro" id="IPR044398">
    <property type="entry name" value="Globin-sensor_dom"/>
</dbReference>
<dbReference type="GO" id="GO:0019825">
    <property type="term" value="F:oxygen binding"/>
    <property type="evidence" value="ECO:0007669"/>
    <property type="project" value="InterPro"/>
</dbReference>
<evidence type="ECO:0000313" key="2">
    <source>
        <dbReference type="EMBL" id="MBD2148665.1"/>
    </source>
</evidence>
<proteinExistence type="predicted"/>
<dbReference type="SUPFAM" id="SSF46458">
    <property type="entry name" value="Globin-like"/>
    <property type="match status" value="1"/>
</dbReference>
<dbReference type="InterPro" id="IPR012292">
    <property type="entry name" value="Globin/Proto"/>
</dbReference>
<evidence type="ECO:0000259" key="1">
    <source>
        <dbReference type="Pfam" id="PF11563"/>
    </source>
</evidence>
<dbReference type="InterPro" id="IPR009050">
    <property type="entry name" value="Globin-like_sf"/>
</dbReference>
<organism evidence="2 3">
    <name type="scientific">Pseudanabaena cinerea FACHB-1277</name>
    <dbReference type="NCBI Taxonomy" id="2949581"/>
    <lineage>
        <taxon>Bacteria</taxon>
        <taxon>Bacillati</taxon>
        <taxon>Cyanobacteriota</taxon>
        <taxon>Cyanophyceae</taxon>
        <taxon>Pseudanabaenales</taxon>
        <taxon>Pseudanabaenaceae</taxon>
        <taxon>Pseudanabaena</taxon>
        <taxon>Pseudanabaena cinerea</taxon>
    </lineage>
</organism>
<keyword evidence="3" id="KW-1185">Reference proteome</keyword>
<evidence type="ECO:0000313" key="3">
    <source>
        <dbReference type="Proteomes" id="UP000631421"/>
    </source>
</evidence>
<name>A0A926UP74_9CYAN</name>